<dbReference type="Proteomes" id="UP001177023">
    <property type="component" value="Unassembled WGS sequence"/>
</dbReference>
<sequence length="86" mass="9831">MYPTIPSYDQWQIGKSKKKDLDTQFIASNTFMQVLQDLVGLQSRLDATISKEKDDNGSAEDAGFKYFDMLINNRIREGKPVPEKSK</sequence>
<evidence type="ECO:0000313" key="1">
    <source>
        <dbReference type="EMBL" id="CAJ0585401.1"/>
    </source>
</evidence>
<dbReference type="AlphaFoldDB" id="A0AA36DFA9"/>
<reference evidence="1" key="1">
    <citation type="submission" date="2023-06" db="EMBL/GenBank/DDBJ databases">
        <authorList>
            <person name="Delattre M."/>
        </authorList>
    </citation>
    <scope>NUCLEOTIDE SEQUENCE</scope>
    <source>
        <strain evidence="1">AF72</strain>
    </source>
</reference>
<dbReference type="EMBL" id="CATQJA010002704">
    <property type="protein sequence ID" value="CAJ0585401.1"/>
    <property type="molecule type" value="Genomic_DNA"/>
</dbReference>
<accession>A0AA36DFA9</accession>
<feature type="non-terminal residue" evidence="1">
    <location>
        <position position="1"/>
    </location>
</feature>
<name>A0AA36DFA9_9BILA</name>
<evidence type="ECO:0000313" key="2">
    <source>
        <dbReference type="Proteomes" id="UP001177023"/>
    </source>
</evidence>
<comment type="caution">
    <text evidence="1">The sequence shown here is derived from an EMBL/GenBank/DDBJ whole genome shotgun (WGS) entry which is preliminary data.</text>
</comment>
<organism evidence="1 2">
    <name type="scientific">Mesorhabditis spiculigera</name>
    <dbReference type="NCBI Taxonomy" id="96644"/>
    <lineage>
        <taxon>Eukaryota</taxon>
        <taxon>Metazoa</taxon>
        <taxon>Ecdysozoa</taxon>
        <taxon>Nematoda</taxon>
        <taxon>Chromadorea</taxon>
        <taxon>Rhabditida</taxon>
        <taxon>Rhabditina</taxon>
        <taxon>Rhabditomorpha</taxon>
        <taxon>Rhabditoidea</taxon>
        <taxon>Rhabditidae</taxon>
        <taxon>Mesorhabditinae</taxon>
        <taxon>Mesorhabditis</taxon>
    </lineage>
</organism>
<keyword evidence="2" id="KW-1185">Reference proteome</keyword>
<protein>
    <submittedName>
        <fullName evidence="1">Uncharacterized protein</fullName>
    </submittedName>
</protein>
<proteinExistence type="predicted"/>
<gene>
    <name evidence="1" type="ORF">MSPICULIGERA_LOCUS23426</name>
</gene>